<organism evidence="1 2">
    <name type="scientific">Pseudomonas synxantha</name>
    <dbReference type="NCBI Taxonomy" id="47883"/>
    <lineage>
        <taxon>Bacteria</taxon>
        <taxon>Pseudomonadati</taxon>
        <taxon>Pseudomonadota</taxon>
        <taxon>Gammaproteobacteria</taxon>
        <taxon>Pseudomonadales</taxon>
        <taxon>Pseudomonadaceae</taxon>
        <taxon>Pseudomonas</taxon>
    </lineage>
</organism>
<dbReference type="RefSeq" id="WP_198721176.1">
    <property type="nucleotide sequence ID" value="NZ_JAEIKU010000160.1"/>
</dbReference>
<sequence length="153" mass="16783">MPNIPPGPKAILLNGIVVGEVRSTGNTDQDAEAVRAFLKEKGLHKEVTPFQAVFNQAIAFANTSAHIYEKNLRRRPRNGFSPAPFVVNAAFSIELYLKALAQKHGKALRGHELVKLHHSLPTKAHLEINQVIPKCAAHRALGEQQISLAIFSI</sequence>
<accession>A0ABS0UNP7</accession>
<dbReference type="EMBL" id="JAEILG010000044">
    <property type="protein sequence ID" value="MBI6566200.1"/>
    <property type="molecule type" value="Genomic_DNA"/>
</dbReference>
<evidence type="ECO:0000313" key="1">
    <source>
        <dbReference type="EMBL" id="MBI6566200.1"/>
    </source>
</evidence>
<evidence type="ECO:0008006" key="3">
    <source>
        <dbReference type="Google" id="ProtNLM"/>
    </source>
</evidence>
<comment type="caution">
    <text evidence="1">The sequence shown here is derived from an EMBL/GenBank/DDBJ whole genome shotgun (WGS) entry which is preliminary data.</text>
</comment>
<reference evidence="1 2" key="1">
    <citation type="submission" date="2020-12" db="EMBL/GenBank/DDBJ databases">
        <title>Comparative genomic insights into the epidemiology and virulence of plant pathogenic Pseudomonads from Turkey.</title>
        <authorList>
            <person name="Dillon M."/>
            <person name="Ruiz-Bedoya T."/>
            <person name="Bendalovic-Torma C."/>
            <person name="Guttman K.M."/>
            <person name="Kwak H."/>
            <person name="Middleton M.A."/>
            <person name="Wang P.W."/>
            <person name="Horuz S."/>
            <person name="Aysan Y."/>
            <person name="Guttman D.S."/>
        </authorList>
    </citation>
    <scope>NUCLEOTIDE SEQUENCE [LARGE SCALE GENOMIC DNA]</scope>
    <source>
        <strain evidence="1 2">S5_IA_2b</strain>
    </source>
</reference>
<keyword evidence="2" id="KW-1185">Reference proteome</keyword>
<evidence type="ECO:0000313" key="2">
    <source>
        <dbReference type="Proteomes" id="UP000648914"/>
    </source>
</evidence>
<gene>
    <name evidence="1" type="ORF">YA0852_19095</name>
</gene>
<dbReference type="Proteomes" id="UP000648914">
    <property type="component" value="Unassembled WGS sequence"/>
</dbReference>
<name>A0ABS0UNP7_9PSED</name>
<proteinExistence type="predicted"/>
<protein>
    <recommendedName>
        <fullName evidence="3">Phage protein</fullName>
    </recommendedName>
</protein>